<dbReference type="InterPro" id="IPR050214">
    <property type="entry name" value="Cys_Synth/Cystath_Beta-Synth"/>
</dbReference>
<evidence type="ECO:0000259" key="1">
    <source>
        <dbReference type="Pfam" id="PF00291"/>
    </source>
</evidence>
<sequence length="202" mass="22021">MGSYKDRLAKGIVEEAEYRGDIQPEKLRTMAAIGAEVENVHSHNGKITPHLSATIVKRAKTIVEENKAYYAADQFNNKDCIVLKAARPGTRVVVVEPSSAPPLSQGTKGVYGIEGIGPGLIPPLLDSTLYDVIRAYPEEEAYEMCRRVAKEKGILTGTSTGLNDLGPGRVVLTVACDTGLKYVSGNFQLLEVYFIFKDFSQI</sequence>
<keyword evidence="3" id="KW-1185">Reference proteome</keyword>
<dbReference type="VEuPathDB" id="FungiDB:GLRG_09523"/>
<protein>
    <recommendedName>
        <fullName evidence="1">Tryptophan synthase beta chain-like PALP domain-containing protein</fullName>
    </recommendedName>
</protein>
<name>E3QU41_COLGM</name>
<dbReference type="SUPFAM" id="SSF53686">
    <property type="entry name" value="Tryptophan synthase beta subunit-like PLP-dependent enzymes"/>
    <property type="match status" value="1"/>
</dbReference>
<dbReference type="RefSeq" id="XP_008098399.1">
    <property type="nucleotide sequence ID" value="XM_008100208.1"/>
</dbReference>
<dbReference type="HOGENOM" id="CLU_1354513_0_0_1"/>
<dbReference type="GeneID" id="24414888"/>
<organism evidence="3">
    <name type="scientific">Colletotrichum graminicola (strain M1.001 / M2 / FGSC 10212)</name>
    <name type="common">Maize anthracnose fungus</name>
    <name type="synonym">Glomerella graminicola</name>
    <dbReference type="NCBI Taxonomy" id="645133"/>
    <lineage>
        <taxon>Eukaryota</taxon>
        <taxon>Fungi</taxon>
        <taxon>Dikarya</taxon>
        <taxon>Ascomycota</taxon>
        <taxon>Pezizomycotina</taxon>
        <taxon>Sordariomycetes</taxon>
        <taxon>Hypocreomycetidae</taxon>
        <taxon>Glomerellales</taxon>
        <taxon>Glomerellaceae</taxon>
        <taxon>Colletotrichum</taxon>
        <taxon>Colletotrichum graminicola species complex</taxon>
    </lineage>
</organism>
<dbReference type="Proteomes" id="UP000008782">
    <property type="component" value="Unassembled WGS sequence"/>
</dbReference>
<dbReference type="InterPro" id="IPR036052">
    <property type="entry name" value="TrpB-like_PALP_sf"/>
</dbReference>
<evidence type="ECO:0000313" key="3">
    <source>
        <dbReference type="Proteomes" id="UP000008782"/>
    </source>
</evidence>
<evidence type="ECO:0000313" key="2">
    <source>
        <dbReference type="EMBL" id="EFQ34379.1"/>
    </source>
</evidence>
<dbReference type="STRING" id="645133.E3QU41"/>
<dbReference type="OrthoDB" id="10259545at2759"/>
<gene>
    <name evidence="2" type="ORF">GLRG_09523</name>
</gene>
<dbReference type="AlphaFoldDB" id="E3QU41"/>
<dbReference type="Pfam" id="PF00291">
    <property type="entry name" value="PALP"/>
    <property type="match status" value="1"/>
</dbReference>
<dbReference type="Gene3D" id="3.40.50.1100">
    <property type="match status" value="2"/>
</dbReference>
<reference evidence="3" key="1">
    <citation type="journal article" date="2012" name="Nat. Genet.">
        <title>Lifestyle transitions in plant pathogenic Colletotrichum fungi deciphered by genome and transcriptome analyses.</title>
        <authorList>
            <person name="O'Connell R.J."/>
            <person name="Thon M.R."/>
            <person name="Hacquard S."/>
            <person name="Amyotte S.G."/>
            <person name="Kleemann J."/>
            <person name="Torres M.F."/>
            <person name="Damm U."/>
            <person name="Buiate E.A."/>
            <person name="Epstein L."/>
            <person name="Alkan N."/>
            <person name="Altmueller J."/>
            <person name="Alvarado-Balderrama L."/>
            <person name="Bauser C.A."/>
            <person name="Becker C."/>
            <person name="Birren B.W."/>
            <person name="Chen Z."/>
            <person name="Choi J."/>
            <person name="Crouch J.A."/>
            <person name="Duvick J.P."/>
            <person name="Farman M.A."/>
            <person name="Gan P."/>
            <person name="Heiman D."/>
            <person name="Henrissat B."/>
            <person name="Howard R.J."/>
            <person name="Kabbage M."/>
            <person name="Koch C."/>
            <person name="Kracher B."/>
            <person name="Kubo Y."/>
            <person name="Law A.D."/>
            <person name="Lebrun M.-H."/>
            <person name="Lee Y.-H."/>
            <person name="Miyara I."/>
            <person name="Moore N."/>
            <person name="Neumann U."/>
            <person name="Nordstroem K."/>
            <person name="Panaccione D.G."/>
            <person name="Panstruga R."/>
            <person name="Place M."/>
            <person name="Proctor R.H."/>
            <person name="Prusky D."/>
            <person name="Rech G."/>
            <person name="Reinhardt R."/>
            <person name="Rollins J.A."/>
            <person name="Rounsley S."/>
            <person name="Schardl C.L."/>
            <person name="Schwartz D.C."/>
            <person name="Shenoy N."/>
            <person name="Shirasu K."/>
            <person name="Sikhakolli U.R."/>
            <person name="Stueber K."/>
            <person name="Sukno S.A."/>
            <person name="Sweigard J.A."/>
            <person name="Takano Y."/>
            <person name="Takahara H."/>
            <person name="Trail F."/>
            <person name="van der Does H.C."/>
            <person name="Voll L.M."/>
            <person name="Will I."/>
            <person name="Young S."/>
            <person name="Zeng Q."/>
            <person name="Zhang J."/>
            <person name="Zhou S."/>
            <person name="Dickman M.B."/>
            <person name="Schulze-Lefert P."/>
            <person name="Ver Loren van Themaat E."/>
            <person name="Ma L.-J."/>
            <person name="Vaillancourt L.J."/>
        </authorList>
    </citation>
    <scope>NUCLEOTIDE SEQUENCE [LARGE SCALE GENOMIC DNA]</scope>
    <source>
        <strain evidence="3">M1.001 / M2 / FGSC 10212</strain>
    </source>
</reference>
<dbReference type="EMBL" id="GG697379">
    <property type="protein sequence ID" value="EFQ34379.1"/>
    <property type="molecule type" value="Genomic_DNA"/>
</dbReference>
<feature type="domain" description="Tryptophan synthase beta chain-like PALP" evidence="1">
    <location>
        <begin position="82"/>
        <end position="162"/>
    </location>
</feature>
<accession>E3QU41</accession>
<dbReference type="eggNOG" id="KOG1252">
    <property type="taxonomic scope" value="Eukaryota"/>
</dbReference>
<dbReference type="PANTHER" id="PTHR10314">
    <property type="entry name" value="CYSTATHIONINE BETA-SYNTHASE"/>
    <property type="match status" value="1"/>
</dbReference>
<proteinExistence type="predicted"/>
<dbReference type="InterPro" id="IPR001926">
    <property type="entry name" value="TrpB-like_PALP"/>
</dbReference>